<evidence type="ECO:0000256" key="3">
    <source>
        <dbReference type="ARBA" id="ARBA00022896"/>
    </source>
</evidence>
<gene>
    <name evidence="8" type="ORF">V144x_22600</name>
</gene>
<evidence type="ECO:0000256" key="2">
    <source>
        <dbReference type="ARBA" id="ARBA00022723"/>
    </source>
</evidence>
<dbReference type="AlphaFoldDB" id="A0A517VUX3"/>
<keyword evidence="5" id="KW-0560">Oxidoreductase</keyword>
<evidence type="ECO:0000259" key="7">
    <source>
        <dbReference type="PROSITE" id="PS51471"/>
    </source>
</evidence>
<dbReference type="Gene3D" id="2.60.120.620">
    <property type="entry name" value="q2cbj1_9rhob like domain"/>
    <property type="match status" value="1"/>
</dbReference>
<dbReference type="InterPro" id="IPR006620">
    <property type="entry name" value="Pro_4_hyd_alph"/>
</dbReference>
<feature type="domain" description="Fe2OG dioxygenase" evidence="7">
    <location>
        <begin position="88"/>
        <end position="182"/>
    </location>
</feature>
<dbReference type="InterPro" id="IPR044862">
    <property type="entry name" value="Pro_4_hyd_alph_FE2OG_OXY"/>
</dbReference>
<evidence type="ECO:0000256" key="4">
    <source>
        <dbReference type="ARBA" id="ARBA00022964"/>
    </source>
</evidence>
<reference evidence="8 9" key="1">
    <citation type="submission" date="2019-03" db="EMBL/GenBank/DDBJ databases">
        <title>Deep-cultivation of Planctomycetes and their phenomic and genomic characterization uncovers novel biology.</title>
        <authorList>
            <person name="Wiegand S."/>
            <person name="Jogler M."/>
            <person name="Boedeker C."/>
            <person name="Pinto D."/>
            <person name="Vollmers J."/>
            <person name="Rivas-Marin E."/>
            <person name="Kohn T."/>
            <person name="Peeters S.H."/>
            <person name="Heuer A."/>
            <person name="Rast P."/>
            <person name="Oberbeckmann S."/>
            <person name="Bunk B."/>
            <person name="Jeske O."/>
            <person name="Meyerdierks A."/>
            <person name="Storesund J.E."/>
            <person name="Kallscheuer N."/>
            <person name="Luecker S."/>
            <person name="Lage O.M."/>
            <person name="Pohl T."/>
            <person name="Merkel B.J."/>
            <person name="Hornburger P."/>
            <person name="Mueller R.-W."/>
            <person name="Bruemmer F."/>
            <person name="Labrenz M."/>
            <person name="Spormann A.M."/>
            <person name="Op den Camp H."/>
            <person name="Overmann J."/>
            <person name="Amann R."/>
            <person name="Jetten M.S.M."/>
            <person name="Mascher T."/>
            <person name="Medema M.H."/>
            <person name="Devos D.P."/>
            <person name="Kaster A.-K."/>
            <person name="Ovreas L."/>
            <person name="Rohde M."/>
            <person name="Galperin M.Y."/>
            <person name="Jogler C."/>
        </authorList>
    </citation>
    <scope>NUCLEOTIDE SEQUENCE [LARGE SCALE GENOMIC DNA]</scope>
    <source>
        <strain evidence="8 9">V144</strain>
    </source>
</reference>
<dbReference type="GO" id="GO:0005506">
    <property type="term" value="F:iron ion binding"/>
    <property type="evidence" value="ECO:0007669"/>
    <property type="project" value="InterPro"/>
</dbReference>
<dbReference type="PROSITE" id="PS51471">
    <property type="entry name" value="FE2OG_OXY"/>
    <property type="match status" value="1"/>
</dbReference>
<evidence type="ECO:0000313" key="9">
    <source>
        <dbReference type="Proteomes" id="UP000318704"/>
    </source>
</evidence>
<dbReference type="InterPro" id="IPR045054">
    <property type="entry name" value="P4HA-like"/>
</dbReference>
<dbReference type="InterPro" id="IPR005123">
    <property type="entry name" value="Oxoglu/Fe-dep_dioxygenase_dom"/>
</dbReference>
<dbReference type="PANTHER" id="PTHR10869:SF236">
    <property type="entry name" value="PROLYL 4-HYDROXYLASE ALPHA SUBUNIT DOMAIN-CONTAINING PROTEIN"/>
    <property type="match status" value="1"/>
</dbReference>
<protein>
    <submittedName>
        <fullName evidence="8">Poxvirus C4/C10 protein</fullName>
    </submittedName>
</protein>
<keyword evidence="4" id="KW-0223">Dioxygenase</keyword>
<dbReference type="RefSeq" id="WP_144985205.1">
    <property type="nucleotide sequence ID" value="NZ_CP037920.1"/>
</dbReference>
<proteinExistence type="predicted"/>
<name>A0A517VUX3_9PLAN</name>
<dbReference type="Pfam" id="PF13640">
    <property type="entry name" value="2OG-FeII_Oxy_3"/>
    <property type="match status" value="1"/>
</dbReference>
<dbReference type="Proteomes" id="UP000318704">
    <property type="component" value="Chromosome"/>
</dbReference>
<evidence type="ECO:0000256" key="6">
    <source>
        <dbReference type="ARBA" id="ARBA00023004"/>
    </source>
</evidence>
<dbReference type="SMART" id="SM00702">
    <property type="entry name" value="P4Hc"/>
    <property type="match status" value="1"/>
</dbReference>
<dbReference type="GO" id="GO:0031418">
    <property type="term" value="F:L-ascorbic acid binding"/>
    <property type="evidence" value="ECO:0007669"/>
    <property type="project" value="UniProtKB-KW"/>
</dbReference>
<keyword evidence="2" id="KW-0479">Metal-binding</keyword>
<dbReference type="KEGG" id="gaw:V144x_22600"/>
<sequence>MFNIDPNQPYILEVPDVLSPEECAQLIQRIERLKPEIATINTLSGTEVNPNVRNNDRVMFDDPELAETLLSRVGERAPKQIHNMSLVGANERFRCYRYKPGMQFRTHADGSFYRDEYEQSCYSFLVYLNEDFTGGATTFVTDPEVAIQPQTGMGLIFQHPLMHEGSLVTSGVKYVARTDLMYRRSMI</sequence>
<organism evidence="8 9">
    <name type="scientific">Gimesia aquarii</name>
    <dbReference type="NCBI Taxonomy" id="2527964"/>
    <lineage>
        <taxon>Bacteria</taxon>
        <taxon>Pseudomonadati</taxon>
        <taxon>Planctomycetota</taxon>
        <taxon>Planctomycetia</taxon>
        <taxon>Planctomycetales</taxon>
        <taxon>Planctomycetaceae</taxon>
        <taxon>Gimesia</taxon>
    </lineage>
</organism>
<dbReference type="PANTHER" id="PTHR10869">
    <property type="entry name" value="PROLYL 4-HYDROXYLASE ALPHA SUBUNIT"/>
    <property type="match status" value="1"/>
</dbReference>
<dbReference type="GO" id="GO:0004656">
    <property type="term" value="F:procollagen-proline 4-dioxygenase activity"/>
    <property type="evidence" value="ECO:0007669"/>
    <property type="project" value="TreeGrafter"/>
</dbReference>
<evidence type="ECO:0000256" key="5">
    <source>
        <dbReference type="ARBA" id="ARBA00023002"/>
    </source>
</evidence>
<keyword evidence="3" id="KW-0847">Vitamin C</keyword>
<evidence type="ECO:0000313" key="8">
    <source>
        <dbReference type="EMBL" id="QDT96802.1"/>
    </source>
</evidence>
<evidence type="ECO:0000256" key="1">
    <source>
        <dbReference type="ARBA" id="ARBA00001961"/>
    </source>
</evidence>
<comment type="cofactor">
    <cofactor evidence="1">
        <name>L-ascorbate</name>
        <dbReference type="ChEBI" id="CHEBI:38290"/>
    </cofactor>
</comment>
<accession>A0A517VUX3</accession>
<keyword evidence="6" id="KW-0408">Iron</keyword>
<dbReference type="EMBL" id="CP037920">
    <property type="protein sequence ID" value="QDT96802.1"/>
    <property type="molecule type" value="Genomic_DNA"/>
</dbReference>